<reference evidence="9" key="1">
    <citation type="submission" date="2009-05" db="EMBL/GenBank/DDBJ databases">
        <title>Complete sequence of Tolumonas auensis DSM 9187.</title>
        <authorList>
            <consortium name="US DOE Joint Genome Institute"/>
            <person name="Lucas S."/>
            <person name="Copeland A."/>
            <person name="Lapidus A."/>
            <person name="Glavina del Rio T."/>
            <person name="Tice H."/>
            <person name="Bruce D."/>
            <person name="Goodwin L."/>
            <person name="Pitluck S."/>
            <person name="Chertkov O."/>
            <person name="Brettin T."/>
            <person name="Detter J.C."/>
            <person name="Han C."/>
            <person name="Larimer F."/>
            <person name="Land M."/>
            <person name="Hauser L."/>
            <person name="Kyrpides N."/>
            <person name="Mikhailova N."/>
            <person name="Spring S."/>
            <person name="Beller H."/>
        </authorList>
    </citation>
    <scope>NUCLEOTIDE SEQUENCE [LARGE SCALE GENOMIC DNA]</scope>
    <source>
        <strain evidence="9">DSM 9187 / TA4</strain>
    </source>
</reference>
<evidence type="ECO:0000259" key="7">
    <source>
        <dbReference type="Pfam" id="PF02782"/>
    </source>
</evidence>
<dbReference type="InterPro" id="IPR018484">
    <property type="entry name" value="FGGY_N"/>
</dbReference>
<dbReference type="Pfam" id="PF00370">
    <property type="entry name" value="FGGY_N"/>
    <property type="match status" value="1"/>
</dbReference>
<dbReference type="Pfam" id="PF02782">
    <property type="entry name" value="FGGY_C"/>
    <property type="match status" value="1"/>
</dbReference>
<evidence type="ECO:0000256" key="4">
    <source>
        <dbReference type="ARBA" id="ARBA00022777"/>
    </source>
</evidence>
<feature type="domain" description="Carbohydrate kinase FGGY C-terminal" evidence="7">
    <location>
        <begin position="260"/>
        <end position="445"/>
    </location>
</feature>
<comment type="similarity">
    <text evidence="1">Belongs to the FGGY kinase family.</text>
</comment>
<reference evidence="8 9" key="2">
    <citation type="journal article" date="2011" name="Stand. Genomic Sci.">
        <title>Complete genome sequence of Tolumonas auensis type strain (TA 4).</title>
        <authorList>
            <person name="Chertkov O."/>
            <person name="Copeland A."/>
            <person name="Lucas S."/>
            <person name="Lapidus A."/>
            <person name="Berry K.W."/>
            <person name="Detter J.C."/>
            <person name="Del Rio T.G."/>
            <person name="Hammon N."/>
            <person name="Dalin E."/>
            <person name="Tice H."/>
            <person name="Pitluck S."/>
            <person name="Richardson P."/>
            <person name="Bruce D."/>
            <person name="Goodwin L."/>
            <person name="Han C."/>
            <person name="Tapia R."/>
            <person name="Saunders E."/>
            <person name="Schmutz J."/>
            <person name="Brettin T."/>
            <person name="Larimer F."/>
            <person name="Land M."/>
            <person name="Hauser L."/>
            <person name="Spring S."/>
            <person name="Rohde M."/>
            <person name="Kyrpides N.C."/>
            <person name="Ivanova N."/>
            <person name="Goker M."/>
            <person name="Beller H.R."/>
            <person name="Klenk H.P."/>
            <person name="Woyke T."/>
        </authorList>
    </citation>
    <scope>NUCLEOTIDE SEQUENCE [LARGE SCALE GENOMIC DNA]</scope>
    <source>
        <strain evidence="9">DSM 9187 / TA4</strain>
    </source>
</reference>
<dbReference type="Proteomes" id="UP000009073">
    <property type="component" value="Chromosome"/>
</dbReference>
<organism evidence="8 9">
    <name type="scientific">Tolumonas auensis (strain DSM 9187 / NBRC 110442 / TA 4)</name>
    <dbReference type="NCBI Taxonomy" id="595494"/>
    <lineage>
        <taxon>Bacteria</taxon>
        <taxon>Pseudomonadati</taxon>
        <taxon>Pseudomonadota</taxon>
        <taxon>Gammaproteobacteria</taxon>
        <taxon>Aeromonadales</taxon>
        <taxon>Aeromonadaceae</taxon>
        <taxon>Tolumonas</taxon>
    </lineage>
</organism>
<dbReference type="Gene3D" id="3.30.420.40">
    <property type="match status" value="2"/>
</dbReference>
<dbReference type="GO" id="GO:0005524">
    <property type="term" value="F:ATP binding"/>
    <property type="evidence" value="ECO:0007669"/>
    <property type="project" value="UniProtKB-KW"/>
</dbReference>
<proteinExistence type="inferred from homology"/>
<keyword evidence="2" id="KW-0808">Transferase</keyword>
<name>C4LFS2_TOLAT</name>
<dbReference type="GO" id="GO:0004370">
    <property type="term" value="F:glycerol kinase activity"/>
    <property type="evidence" value="ECO:0007669"/>
    <property type="project" value="TreeGrafter"/>
</dbReference>
<evidence type="ECO:0000259" key="6">
    <source>
        <dbReference type="Pfam" id="PF00370"/>
    </source>
</evidence>
<dbReference type="InterPro" id="IPR018485">
    <property type="entry name" value="FGGY_C"/>
</dbReference>
<evidence type="ECO:0000256" key="2">
    <source>
        <dbReference type="ARBA" id="ARBA00022679"/>
    </source>
</evidence>
<dbReference type="InterPro" id="IPR000577">
    <property type="entry name" value="Carb_kinase_FGGY"/>
</dbReference>
<dbReference type="HOGENOM" id="CLU_009281_2_3_6"/>
<gene>
    <name evidence="8" type="ordered locus">Tola_1831</name>
</gene>
<dbReference type="InterPro" id="IPR043129">
    <property type="entry name" value="ATPase_NBD"/>
</dbReference>
<dbReference type="SUPFAM" id="SSF53067">
    <property type="entry name" value="Actin-like ATPase domain"/>
    <property type="match status" value="2"/>
</dbReference>
<dbReference type="PANTHER" id="PTHR10196">
    <property type="entry name" value="SUGAR KINASE"/>
    <property type="match status" value="1"/>
</dbReference>
<evidence type="ECO:0000313" key="9">
    <source>
        <dbReference type="Proteomes" id="UP000009073"/>
    </source>
</evidence>
<dbReference type="eggNOG" id="COG0554">
    <property type="taxonomic scope" value="Bacteria"/>
</dbReference>
<keyword evidence="5" id="KW-0067">ATP-binding</keyword>
<sequence>MLKPFIIAIDEGTTNAKAITVDSDGNIVAKGSVPVSLNHPKPGWAEQDPWQIWNATEQAITQCLQSSDISALKGIAVSNQRESVLVWERQSGQPLTPIVSWQCRRSEALCREIANKPEAARVIQLTGLALDPLFPAAKIAWLLDSLQDGRHRAEAGELCVGTVDAWLVWNLTGGESFVTDHSNASRYQLFNIHTLSWDDELLRIFGIPRACLPKVLPSSELRGDTKGCASLPDGIPVLSQVGDSHAALYGQGGFNPGTVKATYGTGSSLMTRIDKAPVGDFGLSSTVAWHDGEASLALEGNITHTGAGLAFVSRILGINDFDKLSQMAESVENNAGVYFVPALSGLGAPYWDTQARGMFCGLTDATTPAVMARAGLESIAYQIADVFHAMEQAAGCRLDALLVDGGATKNRWLMQFQADLLQRTIVRNQVAEISALGAAYLAGKAIGWWKDHQQLSALPREVEYIEPRAQSAEMLANYLQWKTAVARARFQPK</sequence>
<dbReference type="OrthoDB" id="9805576at2"/>
<feature type="domain" description="Carbohydrate kinase FGGY N-terminal" evidence="6">
    <location>
        <begin position="6"/>
        <end position="250"/>
    </location>
</feature>
<keyword evidence="4 8" id="KW-0418">Kinase</keyword>
<dbReference type="NCBIfam" id="NF000756">
    <property type="entry name" value="PRK00047.1"/>
    <property type="match status" value="1"/>
</dbReference>
<dbReference type="STRING" id="595494.Tola_1831"/>
<protein>
    <submittedName>
        <fullName evidence="8">Carbohydrate kinase FGGY</fullName>
    </submittedName>
</protein>
<evidence type="ECO:0000256" key="3">
    <source>
        <dbReference type="ARBA" id="ARBA00022741"/>
    </source>
</evidence>
<evidence type="ECO:0000313" key="8">
    <source>
        <dbReference type="EMBL" id="ACQ93439.1"/>
    </source>
</evidence>
<dbReference type="RefSeq" id="WP_015878910.1">
    <property type="nucleotide sequence ID" value="NC_012691.1"/>
</dbReference>
<dbReference type="AlphaFoldDB" id="C4LFS2"/>
<evidence type="ECO:0000256" key="5">
    <source>
        <dbReference type="ARBA" id="ARBA00022840"/>
    </source>
</evidence>
<dbReference type="PANTHER" id="PTHR10196:SF69">
    <property type="entry name" value="GLYCEROL KINASE"/>
    <property type="match status" value="1"/>
</dbReference>
<dbReference type="PIRSF" id="PIRSF000538">
    <property type="entry name" value="GlpK"/>
    <property type="match status" value="1"/>
</dbReference>
<keyword evidence="3" id="KW-0547">Nucleotide-binding</keyword>
<dbReference type="CDD" id="cd07769">
    <property type="entry name" value="ASKHA_NBD_FGGY_GK"/>
    <property type="match status" value="1"/>
</dbReference>
<keyword evidence="9" id="KW-1185">Reference proteome</keyword>
<dbReference type="KEGG" id="tau:Tola_1831"/>
<dbReference type="GO" id="GO:0019563">
    <property type="term" value="P:glycerol catabolic process"/>
    <property type="evidence" value="ECO:0007669"/>
    <property type="project" value="TreeGrafter"/>
</dbReference>
<evidence type="ECO:0000256" key="1">
    <source>
        <dbReference type="ARBA" id="ARBA00009156"/>
    </source>
</evidence>
<dbReference type="EMBL" id="CP001616">
    <property type="protein sequence ID" value="ACQ93439.1"/>
    <property type="molecule type" value="Genomic_DNA"/>
</dbReference>
<accession>C4LFS2</accession>
<dbReference type="GO" id="GO:0005829">
    <property type="term" value="C:cytosol"/>
    <property type="evidence" value="ECO:0007669"/>
    <property type="project" value="TreeGrafter"/>
</dbReference>